<dbReference type="Proteomes" id="UP000092573">
    <property type="component" value="Chromosome"/>
</dbReference>
<sequence>MEKVAIGQGSIRPDPLLFLPPGSYTVSVLADGYAGNEVSQLILSASPNVALGQTASAFSSVQAAAKAVDGNPNTRWESESKDPQWPFGRSWRFFTKLTPCF</sequence>
<reference evidence="1 2" key="1">
    <citation type="submission" date="2016-01" db="EMBL/GenBank/DDBJ databases">
        <title>Complete Genome Sequence of Paenibacillus yonginensis DCY84, a novel Plant Growth-Promoting Bacteria with Elicitation of Induced Systemic Resistance.</title>
        <authorList>
            <person name="Kim Y.J."/>
            <person name="Yang D.C."/>
            <person name="Sukweenadhi J."/>
        </authorList>
    </citation>
    <scope>NUCLEOTIDE SEQUENCE [LARGE SCALE GENOMIC DNA]</scope>
    <source>
        <strain evidence="1 2">DCY84</strain>
    </source>
</reference>
<evidence type="ECO:0000313" key="1">
    <source>
        <dbReference type="EMBL" id="ANS75256.1"/>
    </source>
</evidence>
<dbReference type="AlphaFoldDB" id="A0A1B1N1H1"/>
<dbReference type="STRING" id="1462996.AWM70_12120"/>
<name>A0A1B1N1H1_9BACL</name>
<dbReference type="InterPro" id="IPR008979">
    <property type="entry name" value="Galactose-bd-like_sf"/>
</dbReference>
<dbReference type="KEGG" id="pyg:AWM70_12120"/>
<accession>A0A1B1N1H1</accession>
<proteinExistence type="predicted"/>
<keyword evidence="2" id="KW-1185">Reference proteome</keyword>
<dbReference type="Gene3D" id="2.60.120.260">
    <property type="entry name" value="Galactose-binding domain-like"/>
    <property type="match status" value="1"/>
</dbReference>
<evidence type="ECO:0000313" key="2">
    <source>
        <dbReference type="Proteomes" id="UP000092573"/>
    </source>
</evidence>
<dbReference type="SUPFAM" id="SSF49785">
    <property type="entry name" value="Galactose-binding domain-like"/>
    <property type="match status" value="1"/>
</dbReference>
<gene>
    <name evidence="1" type="ORF">AWM70_12120</name>
</gene>
<organism evidence="1 2">
    <name type="scientific">Paenibacillus yonginensis</name>
    <dbReference type="NCBI Taxonomy" id="1462996"/>
    <lineage>
        <taxon>Bacteria</taxon>
        <taxon>Bacillati</taxon>
        <taxon>Bacillota</taxon>
        <taxon>Bacilli</taxon>
        <taxon>Bacillales</taxon>
        <taxon>Paenibacillaceae</taxon>
        <taxon>Paenibacillus</taxon>
    </lineage>
</organism>
<dbReference type="EMBL" id="CP014167">
    <property type="protein sequence ID" value="ANS75256.1"/>
    <property type="molecule type" value="Genomic_DNA"/>
</dbReference>
<evidence type="ECO:0008006" key="3">
    <source>
        <dbReference type="Google" id="ProtNLM"/>
    </source>
</evidence>
<protein>
    <recommendedName>
        <fullName evidence="3">PEGA domain-containing protein</fullName>
    </recommendedName>
</protein>